<keyword evidence="1" id="KW-0472">Membrane</keyword>
<dbReference type="EMBL" id="VSSQ01020679">
    <property type="protein sequence ID" value="MPM65725.1"/>
    <property type="molecule type" value="Genomic_DNA"/>
</dbReference>
<dbReference type="AlphaFoldDB" id="A0A645BK30"/>
<keyword evidence="1" id="KW-1133">Transmembrane helix</keyword>
<accession>A0A645BK30</accession>
<protein>
    <submittedName>
        <fullName evidence="2">Uncharacterized protein</fullName>
    </submittedName>
</protein>
<proteinExistence type="predicted"/>
<organism evidence="2">
    <name type="scientific">bioreactor metagenome</name>
    <dbReference type="NCBI Taxonomy" id="1076179"/>
    <lineage>
        <taxon>unclassified sequences</taxon>
        <taxon>metagenomes</taxon>
        <taxon>ecological metagenomes</taxon>
    </lineage>
</organism>
<comment type="caution">
    <text evidence="2">The sequence shown here is derived from an EMBL/GenBank/DDBJ whole genome shotgun (WGS) entry which is preliminary data.</text>
</comment>
<evidence type="ECO:0000313" key="2">
    <source>
        <dbReference type="EMBL" id="MPM65725.1"/>
    </source>
</evidence>
<keyword evidence="1" id="KW-0812">Transmembrane</keyword>
<name>A0A645BK30_9ZZZZ</name>
<evidence type="ECO:0000256" key="1">
    <source>
        <dbReference type="SAM" id="Phobius"/>
    </source>
</evidence>
<reference evidence="2" key="1">
    <citation type="submission" date="2019-08" db="EMBL/GenBank/DDBJ databases">
        <authorList>
            <person name="Kucharzyk K."/>
            <person name="Murdoch R.W."/>
            <person name="Higgins S."/>
            <person name="Loffler F."/>
        </authorList>
    </citation>
    <scope>NUCLEOTIDE SEQUENCE</scope>
</reference>
<feature type="transmembrane region" description="Helical" evidence="1">
    <location>
        <begin position="12"/>
        <end position="35"/>
    </location>
</feature>
<sequence length="74" mass="8388">MHRTYLHLFHKIGLLKMFIISAGILISTISIDFYISNSCLGDAALDMQLILVNNRQIRLYTERGAGDYGSQKNI</sequence>
<gene>
    <name evidence="2" type="ORF">SDC9_112625</name>
</gene>